<keyword evidence="1" id="KW-0732">Signal</keyword>
<evidence type="ECO:0000313" key="4">
    <source>
        <dbReference type="WBParaSite" id="GPUH_0002018601-mRNA-1"/>
    </source>
</evidence>
<proteinExistence type="predicted"/>
<dbReference type="AlphaFoldDB" id="A0A183EGS0"/>
<evidence type="ECO:0000313" key="3">
    <source>
        <dbReference type="Proteomes" id="UP000271098"/>
    </source>
</evidence>
<reference evidence="4" key="1">
    <citation type="submission" date="2016-06" db="UniProtKB">
        <authorList>
            <consortium name="WormBaseParasite"/>
        </authorList>
    </citation>
    <scope>IDENTIFICATION</scope>
</reference>
<protein>
    <submittedName>
        <fullName evidence="4">Secreted protein</fullName>
    </submittedName>
</protein>
<evidence type="ECO:0000256" key="1">
    <source>
        <dbReference type="SAM" id="SignalP"/>
    </source>
</evidence>
<feature type="signal peptide" evidence="1">
    <location>
        <begin position="1"/>
        <end position="21"/>
    </location>
</feature>
<name>A0A183EGS0_9BILA</name>
<organism evidence="4">
    <name type="scientific">Gongylonema pulchrum</name>
    <dbReference type="NCBI Taxonomy" id="637853"/>
    <lineage>
        <taxon>Eukaryota</taxon>
        <taxon>Metazoa</taxon>
        <taxon>Ecdysozoa</taxon>
        <taxon>Nematoda</taxon>
        <taxon>Chromadorea</taxon>
        <taxon>Rhabditida</taxon>
        <taxon>Spirurina</taxon>
        <taxon>Spiruromorpha</taxon>
        <taxon>Spiruroidea</taxon>
        <taxon>Gongylonematidae</taxon>
        <taxon>Gongylonema</taxon>
    </lineage>
</organism>
<dbReference type="Proteomes" id="UP000271098">
    <property type="component" value="Unassembled WGS sequence"/>
</dbReference>
<accession>A0A183EGS0</accession>
<dbReference type="WBParaSite" id="GPUH_0002018601-mRNA-1">
    <property type="protein sequence ID" value="GPUH_0002018601-mRNA-1"/>
    <property type="gene ID" value="GPUH_0002018601"/>
</dbReference>
<dbReference type="EMBL" id="UYRT01089895">
    <property type="protein sequence ID" value="VDN35437.1"/>
    <property type="molecule type" value="Genomic_DNA"/>
</dbReference>
<feature type="chain" id="PRO_5043139168" evidence="1">
    <location>
        <begin position="22"/>
        <end position="75"/>
    </location>
</feature>
<sequence length="75" mass="9197">MVCRIVLLLLFSVMVVPNTASSDWWDTPWQHHNEHFESHNELFDEHHGLNEFHGGYHELDHGYPHRWVSWAWEWY</sequence>
<reference evidence="2 3" key="2">
    <citation type="submission" date="2018-11" db="EMBL/GenBank/DDBJ databases">
        <authorList>
            <consortium name="Pathogen Informatics"/>
        </authorList>
    </citation>
    <scope>NUCLEOTIDE SEQUENCE [LARGE SCALE GENOMIC DNA]</scope>
</reference>
<gene>
    <name evidence="2" type="ORF">GPUH_LOCUS20162</name>
</gene>
<keyword evidence="3" id="KW-1185">Reference proteome</keyword>
<evidence type="ECO:0000313" key="2">
    <source>
        <dbReference type="EMBL" id="VDN35437.1"/>
    </source>
</evidence>